<geneLocation type="plasmid" evidence="1 2">
    <name>pG5MAi6_3</name>
</geneLocation>
<keyword evidence="1" id="KW-0614">Plasmid</keyword>
<dbReference type="RefSeq" id="WP_275037814.1">
    <property type="nucleotide sequence ID" value="NZ_CP118721.1"/>
</dbReference>
<evidence type="ECO:0000313" key="1">
    <source>
        <dbReference type="EMBL" id="WEA47314.1"/>
    </source>
</evidence>
<sequence>MIIKEFLSLCRVVSVGHVRQTKFGERCEVIVDVMKTTYPAFEKAHRIKVIAWKDKAKQAATFHNNQVYVFFFTNHKRDVDWLNNPIQAITALKIFKATKREIDMYYINSQGQYDPFSKLIV</sequence>
<reference evidence="1 2" key="1">
    <citation type="submission" date="2023-02" db="EMBL/GenBank/DDBJ databases">
        <title>Complete genome sequence of Priestia aryabhattai G5MAi6, a methanol-tolerant strain isolated from tap water in Hong Kong.</title>
        <authorList>
            <person name="Leung K.M."/>
            <person name="Lai G.K.K."/>
            <person name="Griffin S.D.J."/>
        </authorList>
    </citation>
    <scope>NUCLEOTIDE SEQUENCE [LARGE SCALE GENOMIC DNA]</scope>
    <source>
        <strain evidence="1 2">G5MAi6</strain>
        <plasmid evidence="1 2">pG5MAi6_3</plasmid>
    </source>
</reference>
<dbReference type="EMBL" id="CP118721">
    <property type="protein sequence ID" value="WEA47314.1"/>
    <property type="molecule type" value="Genomic_DNA"/>
</dbReference>
<proteinExistence type="predicted"/>
<name>A0ABD7X4B4_PRIAR</name>
<evidence type="ECO:0000313" key="2">
    <source>
        <dbReference type="Proteomes" id="UP001220217"/>
    </source>
</evidence>
<protein>
    <submittedName>
        <fullName evidence="1">Uncharacterized protein</fullName>
    </submittedName>
</protein>
<gene>
    <name evidence="1" type="ORF">PWO00_28475</name>
</gene>
<organism evidence="1 2">
    <name type="scientific">Priestia aryabhattai</name>
    <name type="common">Bacillus aryabhattai</name>
    <dbReference type="NCBI Taxonomy" id="412384"/>
    <lineage>
        <taxon>Bacteria</taxon>
        <taxon>Bacillati</taxon>
        <taxon>Bacillota</taxon>
        <taxon>Bacilli</taxon>
        <taxon>Bacillales</taxon>
        <taxon>Bacillaceae</taxon>
        <taxon>Priestia</taxon>
    </lineage>
</organism>
<dbReference type="Proteomes" id="UP001220217">
    <property type="component" value="Plasmid pG5MAi6_3"/>
</dbReference>
<dbReference type="AlphaFoldDB" id="A0ABD7X4B4"/>
<accession>A0ABD7X4B4</accession>